<dbReference type="InterPro" id="IPR042098">
    <property type="entry name" value="TauD-like_sf"/>
</dbReference>
<dbReference type="Proteomes" id="UP000320390">
    <property type="component" value="Chromosome"/>
</dbReference>
<evidence type="ECO:0000313" key="6">
    <source>
        <dbReference type="Proteomes" id="UP000320390"/>
    </source>
</evidence>
<dbReference type="GO" id="GO:0016706">
    <property type="term" value="F:2-oxoglutarate-dependent dioxygenase activity"/>
    <property type="evidence" value="ECO:0007669"/>
    <property type="project" value="UniProtKB-ARBA"/>
</dbReference>
<reference evidence="5 6" key="1">
    <citation type="submission" date="2019-02" db="EMBL/GenBank/DDBJ databases">
        <title>Deep-cultivation of Planctomycetes and their phenomic and genomic characterization uncovers novel biology.</title>
        <authorList>
            <person name="Wiegand S."/>
            <person name="Jogler M."/>
            <person name="Boedeker C."/>
            <person name="Pinto D."/>
            <person name="Vollmers J."/>
            <person name="Rivas-Marin E."/>
            <person name="Kohn T."/>
            <person name="Peeters S.H."/>
            <person name="Heuer A."/>
            <person name="Rast P."/>
            <person name="Oberbeckmann S."/>
            <person name="Bunk B."/>
            <person name="Jeske O."/>
            <person name="Meyerdierks A."/>
            <person name="Storesund J.E."/>
            <person name="Kallscheuer N."/>
            <person name="Luecker S."/>
            <person name="Lage O.M."/>
            <person name="Pohl T."/>
            <person name="Merkel B.J."/>
            <person name="Hornburger P."/>
            <person name="Mueller R.-W."/>
            <person name="Bruemmer F."/>
            <person name="Labrenz M."/>
            <person name="Spormann A.M."/>
            <person name="Op den Camp H."/>
            <person name="Overmann J."/>
            <person name="Amann R."/>
            <person name="Jetten M.S.M."/>
            <person name="Mascher T."/>
            <person name="Medema M.H."/>
            <person name="Devos D.P."/>
            <person name="Kaster A.-K."/>
            <person name="Ovreas L."/>
            <person name="Rohde M."/>
            <person name="Galperin M.Y."/>
            <person name="Jogler C."/>
        </authorList>
    </citation>
    <scope>NUCLEOTIDE SEQUENCE [LARGE SCALE GENOMIC DNA]</scope>
    <source>
        <strain evidence="5 6">Poly30</strain>
    </source>
</reference>
<sequence length="318" mass="35107">MIAGASSEAWRRASVAMPLPEDVARAIEAFGAEFPALLREPEGLTREAVDFEALRPLVEWVRSELDAGPGFAAVALGSLGLAYARLAFGLIGVMLAPPIDRYGFHYAVADTGQSYEEKAIPISMTRASTGLHTDSSARDCVPGTVALLCERPSSDGGESLIADAFSACRWIRDNRPEVDEILQRSFVRKIVTPGLDKGLDSLRRNRFPIVRWGPEFEFRYMRYWIVEGQKELGQPLSTAELGAFDLLDETLMRPEFLTTFRLEAGDMLFVNNTHLAHGRTAYGEVPAGGRLLWRMWLDERAAGGVGYKPERTGLSWAP</sequence>
<dbReference type="PANTHER" id="PTHR10696:SF56">
    <property type="entry name" value="TAUD_TFDA-LIKE DOMAIN-CONTAINING PROTEIN"/>
    <property type="match status" value="1"/>
</dbReference>
<proteinExistence type="predicted"/>
<name>A0A518EKE8_9BACT</name>
<keyword evidence="2" id="KW-0560">Oxidoreductase</keyword>
<protein>
    <submittedName>
        <fullName evidence="5">Taurine catabolism dioxygenase TauD, TfdA family</fullName>
    </submittedName>
</protein>
<keyword evidence="5" id="KW-0223">Dioxygenase</keyword>
<dbReference type="InterPro" id="IPR050411">
    <property type="entry name" value="AlphaKG_dependent_hydroxylases"/>
</dbReference>
<keyword evidence="6" id="KW-1185">Reference proteome</keyword>
<evidence type="ECO:0000256" key="3">
    <source>
        <dbReference type="ARBA" id="ARBA00023194"/>
    </source>
</evidence>
<dbReference type="AlphaFoldDB" id="A0A518EKE8"/>
<dbReference type="EMBL" id="CP036434">
    <property type="protein sequence ID" value="QDV04563.1"/>
    <property type="molecule type" value="Genomic_DNA"/>
</dbReference>
<organism evidence="5 6">
    <name type="scientific">Saltatorellus ferox</name>
    <dbReference type="NCBI Taxonomy" id="2528018"/>
    <lineage>
        <taxon>Bacteria</taxon>
        <taxon>Pseudomonadati</taxon>
        <taxon>Planctomycetota</taxon>
        <taxon>Planctomycetia</taxon>
        <taxon>Planctomycetia incertae sedis</taxon>
        <taxon>Saltatorellus</taxon>
    </lineage>
</organism>
<evidence type="ECO:0000256" key="1">
    <source>
        <dbReference type="ARBA" id="ARBA00001954"/>
    </source>
</evidence>
<evidence type="ECO:0000256" key="2">
    <source>
        <dbReference type="ARBA" id="ARBA00023002"/>
    </source>
</evidence>
<dbReference type="Pfam" id="PF02668">
    <property type="entry name" value="TauD"/>
    <property type="match status" value="1"/>
</dbReference>
<feature type="domain" description="TauD/TfdA-like" evidence="4">
    <location>
        <begin position="114"/>
        <end position="296"/>
    </location>
</feature>
<dbReference type="GO" id="GO:0017000">
    <property type="term" value="P:antibiotic biosynthetic process"/>
    <property type="evidence" value="ECO:0007669"/>
    <property type="project" value="UniProtKB-KW"/>
</dbReference>
<dbReference type="SUPFAM" id="SSF51197">
    <property type="entry name" value="Clavaminate synthase-like"/>
    <property type="match status" value="1"/>
</dbReference>
<evidence type="ECO:0000313" key="5">
    <source>
        <dbReference type="EMBL" id="QDV04563.1"/>
    </source>
</evidence>
<dbReference type="OrthoDB" id="753054at2"/>
<keyword evidence="3" id="KW-0045">Antibiotic biosynthesis</keyword>
<dbReference type="Gene3D" id="3.60.130.10">
    <property type="entry name" value="Clavaminate synthase-like"/>
    <property type="match status" value="1"/>
</dbReference>
<evidence type="ECO:0000259" key="4">
    <source>
        <dbReference type="Pfam" id="PF02668"/>
    </source>
</evidence>
<dbReference type="InterPro" id="IPR003819">
    <property type="entry name" value="TauD/TfdA-like"/>
</dbReference>
<dbReference type="PANTHER" id="PTHR10696">
    <property type="entry name" value="GAMMA-BUTYROBETAINE HYDROXYLASE-RELATED"/>
    <property type="match status" value="1"/>
</dbReference>
<comment type="cofactor">
    <cofactor evidence="1">
        <name>Fe(2+)</name>
        <dbReference type="ChEBI" id="CHEBI:29033"/>
    </cofactor>
</comment>
<gene>
    <name evidence="5" type="ORF">Poly30_00540</name>
</gene>
<accession>A0A518EKE8</accession>